<dbReference type="InterPro" id="IPR000399">
    <property type="entry name" value="TPP-bd_CS"/>
</dbReference>
<keyword evidence="3 4" id="KW-0786">Thiamine pyrophosphate</keyword>
<feature type="domain" description="Thiamine pyrophosphate enzyme N-terminal TPP-binding" evidence="7">
    <location>
        <begin position="18"/>
        <end position="131"/>
    </location>
</feature>
<dbReference type="Pfam" id="PF02776">
    <property type="entry name" value="TPP_enzyme_N"/>
    <property type="match status" value="1"/>
</dbReference>
<keyword evidence="9" id="KW-1185">Reference proteome</keyword>
<dbReference type="InterPro" id="IPR012000">
    <property type="entry name" value="Thiamin_PyroP_enz_cen_dom"/>
</dbReference>
<dbReference type="Gene3D" id="3.40.50.1220">
    <property type="entry name" value="TPP-binding domain"/>
    <property type="match status" value="1"/>
</dbReference>
<evidence type="ECO:0000256" key="1">
    <source>
        <dbReference type="ARBA" id="ARBA00001964"/>
    </source>
</evidence>
<dbReference type="SUPFAM" id="SSF52467">
    <property type="entry name" value="DHS-like NAD/FAD-binding domain"/>
    <property type="match status" value="1"/>
</dbReference>
<feature type="domain" description="Thiamine pyrophosphate enzyme central" evidence="5">
    <location>
        <begin position="210"/>
        <end position="344"/>
    </location>
</feature>
<feature type="domain" description="Thiamine pyrophosphate enzyme TPP-binding" evidence="6">
    <location>
        <begin position="411"/>
        <end position="558"/>
    </location>
</feature>
<dbReference type="PANTHER" id="PTHR18968">
    <property type="entry name" value="THIAMINE PYROPHOSPHATE ENZYMES"/>
    <property type="match status" value="1"/>
</dbReference>
<dbReference type="RefSeq" id="WP_244767647.1">
    <property type="nucleotide sequence ID" value="NZ_BSOP01000042.1"/>
</dbReference>
<evidence type="ECO:0000256" key="3">
    <source>
        <dbReference type="ARBA" id="ARBA00023052"/>
    </source>
</evidence>
<evidence type="ECO:0000313" key="8">
    <source>
        <dbReference type="EMBL" id="GLR53579.1"/>
    </source>
</evidence>
<dbReference type="Gene3D" id="3.40.50.970">
    <property type="match status" value="2"/>
</dbReference>
<dbReference type="InterPro" id="IPR011766">
    <property type="entry name" value="TPP_enzyme_TPP-bd"/>
</dbReference>
<evidence type="ECO:0000259" key="7">
    <source>
        <dbReference type="Pfam" id="PF02776"/>
    </source>
</evidence>
<dbReference type="InterPro" id="IPR012001">
    <property type="entry name" value="Thiamin_PyroP_enz_TPP-bd_dom"/>
</dbReference>
<dbReference type="CDD" id="cd07035">
    <property type="entry name" value="TPP_PYR_POX_like"/>
    <property type="match status" value="1"/>
</dbReference>
<dbReference type="CDD" id="cd00568">
    <property type="entry name" value="TPP_enzymes"/>
    <property type="match status" value="1"/>
</dbReference>
<evidence type="ECO:0000259" key="6">
    <source>
        <dbReference type="Pfam" id="PF02775"/>
    </source>
</evidence>
<comment type="cofactor">
    <cofactor evidence="1">
        <name>thiamine diphosphate</name>
        <dbReference type="ChEBI" id="CHEBI:58937"/>
    </cofactor>
</comment>
<evidence type="ECO:0000313" key="9">
    <source>
        <dbReference type="Proteomes" id="UP001156702"/>
    </source>
</evidence>
<dbReference type="InterPro" id="IPR029035">
    <property type="entry name" value="DHS-like_NAD/FAD-binding_dom"/>
</dbReference>
<dbReference type="Pfam" id="PF00205">
    <property type="entry name" value="TPP_enzyme_M"/>
    <property type="match status" value="1"/>
</dbReference>
<reference evidence="9" key="1">
    <citation type="journal article" date="2019" name="Int. J. Syst. Evol. Microbiol.">
        <title>The Global Catalogue of Microorganisms (GCM) 10K type strain sequencing project: providing services to taxonomists for standard genome sequencing and annotation.</title>
        <authorList>
            <consortium name="The Broad Institute Genomics Platform"/>
            <consortium name="The Broad Institute Genome Sequencing Center for Infectious Disease"/>
            <person name="Wu L."/>
            <person name="Ma J."/>
        </authorList>
    </citation>
    <scope>NUCLEOTIDE SEQUENCE [LARGE SCALE GENOMIC DNA]</scope>
    <source>
        <strain evidence="9">NBRC 102122</strain>
    </source>
</reference>
<evidence type="ECO:0000259" key="5">
    <source>
        <dbReference type="Pfam" id="PF00205"/>
    </source>
</evidence>
<proteinExistence type="inferred from homology"/>
<protein>
    <submittedName>
        <fullName evidence="8">Acetolactate synthase</fullName>
    </submittedName>
</protein>
<dbReference type="EMBL" id="BSOP01000042">
    <property type="protein sequence ID" value="GLR53579.1"/>
    <property type="molecule type" value="Genomic_DNA"/>
</dbReference>
<evidence type="ECO:0000256" key="2">
    <source>
        <dbReference type="ARBA" id="ARBA00007812"/>
    </source>
</evidence>
<sequence>MTEAKLTTATSDATIRLTGGEAIAEILERADVGPMFGMGGFQLLPFYEAVRRKGLRHHLINDERCGAFAADAWARMSGRPGVCDATLGPGATNLVTALVESFNAGIPQVVFVGDTHRDHSWKNMTQETRQLDILRPAVKEVMRIERPSRVPEAVRRAFAVATSGRPGPVVVDVPEDVAHEVHDYSVADFWIDPATTRFPGYRSRPDAGDVEHAAAVIAAARRPLLLVGGGVHISQAYEALRAFAEAHAIPVAHTLSGKGAIACTHPLSAGLFGRYSRIANELIEASDCLIVVGCKLGEIATKRFQLFNGHAPVIHVEVLAEEIGRTTRTDHALVGDARLALEDLSAALYGEAVRACATRADYAAEIPARMRRWRDGAADRLLSSEVPINMGRMLHELNEAMPAESVLVADGGFAAHWGGLLYDTKAAGRRFVADRGFASIGYGLPGAMGAQLAVPDQPVVAITGDGGFNMTIGELETARRAGTPFTLMIVNNAASGYIKALQHAMYGAYQSSDLVEMNYARIAEDFGCQGIRVERPEELGPAIRAANEERRRPSVIDVVVTRDPARMLPGVDNRTLKVTKGDRPV</sequence>
<comment type="similarity">
    <text evidence="2 4">Belongs to the TPP enzyme family.</text>
</comment>
<dbReference type="InterPro" id="IPR029061">
    <property type="entry name" value="THDP-binding"/>
</dbReference>
<comment type="caution">
    <text evidence="8">The sequence shown here is derived from an EMBL/GenBank/DDBJ whole genome shotgun (WGS) entry which is preliminary data.</text>
</comment>
<dbReference type="InterPro" id="IPR045229">
    <property type="entry name" value="TPP_enz"/>
</dbReference>
<gene>
    <name evidence="8" type="primary">ilvB_2</name>
    <name evidence="8" type="ORF">GCM10007923_47950</name>
</gene>
<dbReference type="Proteomes" id="UP001156702">
    <property type="component" value="Unassembled WGS sequence"/>
</dbReference>
<accession>A0ABQ5ZL54</accession>
<organism evidence="8 9">
    <name type="scientific">Shinella yambaruensis</name>
    <dbReference type="NCBI Taxonomy" id="415996"/>
    <lineage>
        <taxon>Bacteria</taxon>
        <taxon>Pseudomonadati</taxon>
        <taxon>Pseudomonadota</taxon>
        <taxon>Alphaproteobacteria</taxon>
        <taxon>Hyphomicrobiales</taxon>
        <taxon>Rhizobiaceae</taxon>
        <taxon>Shinella</taxon>
    </lineage>
</organism>
<dbReference type="SUPFAM" id="SSF52518">
    <property type="entry name" value="Thiamin diphosphate-binding fold (THDP-binding)"/>
    <property type="match status" value="2"/>
</dbReference>
<dbReference type="PROSITE" id="PS00187">
    <property type="entry name" value="TPP_ENZYMES"/>
    <property type="match status" value="1"/>
</dbReference>
<dbReference type="PANTHER" id="PTHR18968:SF13">
    <property type="entry name" value="ACETOLACTATE SYNTHASE CATALYTIC SUBUNIT, MITOCHONDRIAL"/>
    <property type="match status" value="1"/>
</dbReference>
<name>A0ABQ5ZL54_9HYPH</name>
<dbReference type="Pfam" id="PF02775">
    <property type="entry name" value="TPP_enzyme_C"/>
    <property type="match status" value="1"/>
</dbReference>
<evidence type="ECO:0000256" key="4">
    <source>
        <dbReference type="RuleBase" id="RU362132"/>
    </source>
</evidence>